<proteinExistence type="predicted"/>
<feature type="domain" description="DDE-1" evidence="2">
    <location>
        <begin position="35"/>
        <end position="187"/>
    </location>
</feature>
<protein>
    <recommendedName>
        <fullName evidence="2">DDE-1 domain-containing protein</fullName>
    </recommendedName>
</protein>
<evidence type="ECO:0000313" key="3">
    <source>
        <dbReference type="EMBL" id="RPA93736.1"/>
    </source>
</evidence>
<sequence>VDETPLPFEFLDGQMYADKGSHSVQVKASNSGWDKRQATLVLTVFGSGKPRVRPLIIFKGKENYEGRRSQFYIRKREEEMARYDNRVEVRWNETAYANSKLLIDWINNLLVPGLPSGPCLLALDVAKFHSMESVLTTLRSHDIIPSLIPPRCTGLVQPLDVSINKPFKSMLRDILEELLDQYEETHNQSLREIQKSNTTAIAERRVLVTQAVGHAWDQFCLKHQELIVETFRKLGLTLPIDGSLDEELSVKGIDSSLLRIGDWRYHEHTMASQETGPLVEEEAEDLGIEFVDRE</sequence>
<keyword evidence="1" id="KW-0175">Coiled coil</keyword>
<accession>A0A3N4J6E0</accession>
<keyword evidence="4" id="KW-1185">Reference proteome</keyword>
<feature type="coiled-coil region" evidence="1">
    <location>
        <begin position="168"/>
        <end position="199"/>
    </location>
</feature>
<gene>
    <name evidence="3" type="ORF">L873DRAFT_1703897</name>
</gene>
<evidence type="ECO:0000256" key="1">
    <source>
        <dbReference type="SAM" id="Coils"/>
    </source>
</evidence>
<feature type="non-terminal residue" evidence="3">
    <location>
        <position position="1"/>
    </location>
</feature>
<organism evidence="3 4">
    <name type="scientific">Choiromyces venosus 120613-1</name>
    <dbReference type="NCBI Taxonomy" id="1336337"/>
    <lineage>
        <taxon>Eukaryota</taxon>
        <taxon>Fungi</taxon>
        <taxon>Dikarya</taxon>
        <taxon>Ascomycota</taxon>
        <taxon>Pezizomycotina</taxon>
        <taxon>Pezizomycetes</taxon>
        <taxon>Pezizales</taxon>
        <taxon>Tuberaceae</taxon>
        <taxon>Choiromyces</taxon>
    </lineage>
</organism>
<evidence type="ECO:0000313" key="4">
    <source>
        <dbReference type="Proteomes" id="UP000276215"/>
    </source>
</evidence>
<dbReference type="InterPro" id="IPR004875">
    <property type="entry name" value="DDE_SF_endonuclease_dom"/>
</dbReference>
<dbReference type="Pfam" id="PF03184">
    <property type="entry name" value="DDE_1"/>
    <property type="match status" value="1"/>
</dbReference>
<evidence type="ECO:0000259" key="2">
    <source>
        <dbReference type="Pfam" id="PF03184"/>
    </source>
</evidence>
<dbReference type="AlphaFoldDB" id="A0A3N4J6E0"/>
<name>A0A3N4J6E0_9PEZI</name>
<dbReference type="OrthoDB" id="3257623at2759"/>
<reference evidence="3 4" key="1">
    <citation type="journal article" date="2018" name="Nat. Ecol. Evol.">
        <title>Pezizomycetes genomes reveal the molecular basis of ectomycorrhizal truffle lifestyle.</title>
        <authorList>
            <person name="Murat C."/>
            <person name="Payen T."/>
            <person name="Noel B."/>
            <person name="Kuo A."/>
            <person name="Morin E."/>
            <person name="Chen J."/>
            <person name="Kohler A."/>
            <person name="Krizsan K."/>
            <person name="Balestrini R."/>
            <person name="Da Silva C."/>
            <person name="Montanini B."/>
            <person name="Hainaut M."/>
            <person name="Levati E."/>
            <person name="Barry K.W."/>
            <person name="Belfiori B."/>
            <person name="Cichocki N."/>
            <person name="Clum A."/>
            <person name="Dockter R.B."/>
            <person name="Fauchery L."/>
            <person name="Guy J."/>
            <person name="Iotti M."/>
            <person name="Le Tacon F."/>
            <person name="Lindquist E.A."/>
            <person name="Lipzen A."/>
            <person name="Malagnac F."/>
            <person name="Mello A."/>
            <person name="Molinier V."/>
            <person name="Miyauchi S."/>
            <person name="Poulain J."/>
            <person name="Riccioni C."/>
            <person name="Rubini A."/>
            <person name="Sitrit Y."/>
            <person name="Splivallo R."/>
            <person name="Traeger S."/>
            <person name="Wang M."/>
            <person name="Zifcakova L."/>
            <person name="Wipf D."/>
            <person name="Zambonelli A."/>
            <person name="Paolocci F."/>
            <person name="Nowrousian M."/>
            <person name="Ottonello S."/>
            <person name="Baldrian P."/>
            <person name="Spatafora J.W."/>
            <person name="Henrissat B."/>
            <person name="Nagy L.G."/>
            <person name="Aury J.M."/>
            <person name="Wincker P."/>
            <person name="Grigoriev I.V."/>
            <person name="Bonfante P."/>
            <person name="Martin F.M."/>
        </authorList>
    </citation>
    <scope>NUCLEOTIDE SEQUENCE [LARGE SCALE GENOMIC DNA]</scope>
    <source>
        <strain evidence="3 4">120613-1</strain>
    </source>
</reference>
<dbReference type="GO" id="GO:0003676">
    <property type="term" value="F:nucleic acid binding"/>
    <property type="evidence" value="ECO:0007669"/>
    <property type="project" value="InterPro"/>
</dbReference>
<dbReference type="Proteomes" id="UP000276215">
    <property type="component" value="Unassembled WGS sequence"/>
</dbReference>
<dbReference type="EMBL" id="ML120447">
    <property type="protein sequence ID" value="RPA93736.1"/>
    <property type="molecule type" value="Genomic_DNA"/>
</dbReference>